<evidence type="ECO:0000256" key="1">
    <source>
        <dbReference type="ARBA" id="ARBA00022737"/>
    </source>
</evidence>
<dbReference type="Pfam" id="PF24883">
    <property type="entry name" value="NPHP3_N"/>
    <property type="match status" value="1"/>
</dbReference>
<keyword evidence="1" id="KW-0677">Repeat</keyword>
<feature type="domain" description="DUF7708" evidence="2">
    <location>
        <begin position="68"/>
        <end position="202"/>
    </location>
</feature>
<dbReference type="EMBL" id="JAUKUA010000002">
    <property type="protein sequence ID" value="KAK0724039.1"/>
    <property type="molecule type" value="Genomic_DNA"/>
</dbReference>
<dbReference type="Pfam" id="PF24809">
    <property type="entry name" value="DUF7708"/>
    <property type="match status" value="1"/>
</dbReference>
<keyword evidence="5" id="KW-1185">Reference proteome</keyword>
<accession>A0AA40E138</accession>
<dbReference type="AlphaFoldDB" id="A0AA40E138"/>
<proteinExistence type="predicted"/>
<evidence type="ECO:0000259" key="3">
    <source>
        <dbReference type="Pfam" id="PF24883"/>
    </source>
</evidence>
<dbReference type="InterPro" id="IPR056884">
    <property type="entry name" value="NPHP3-like_N"/>
</dbReference>
<dbReference type="InterPro" id="IPR027417">
    <property type="entry name" value="P-loop_NTPase"/>
</dbReference>
<evidence type="ECO:0000313" key="5">
    <source>
        <dbReference type="Proteomes" id="UP001172102"/>
    </source>
</evidence>
<gene>
    <name evidence="4" type="ORF">B0H67DRAFT_640615</name>
</gene>
<evidence type="ECO:0008006" key="6">
    <source>
        <dbReference type="Google" id="ProtNLM"/>
    </source>
</evidence>
<dbReference type="SUPFAM" id="SSF52540">
    <property type="entry name" value="P-loop containing nucleoside triphosphate hydrolases"/>
    <property type="match status" value="1"/>
</dbReference>
<reference evidence="4" key="1">
    <citation type="submission" date="2023-06" db="EMBL/GenBank/DDBJ databases">
        <title>Genome-scale phylogeny and comparative genomics of the fungal order Sordariales.</title>
        <authorList>
            <consortium name="Lawrence Berkeley National Laboratory"/>
            <person name="Hensen N."/>
            <person name="Bonometti L."/>
            <person name="Westerberg I."/>
            <person name="Brannstrom I.O."/>
            <person name="Guillou S."/>
            <person name="Cros-Aarteil S."/>
            <person name="Calhoun S."/>
            <person name="Haridas S."/>
            <person name="Kuo A."/>
            <person name="Mondo S."/>
            <person name="Pangilinan J."/>
            <person name="Riley R."/>
            <person name="Labutti K."/>
            <person name="Andreopoulos B."/>
            <person name="Lipzen A."/>
            <person name="Chen C."/>
            <person name="Yanf M."/>
            <person name="Daum C."/>
            <person name="Ng V."/>
            <person name="Clum A."/>
            <person name="Steindorff A."/>
            <person name="Ohm R."/>
            <person name="Martin F."/>
            <person name="Silar P."/>
            <person name="Natvig D."/>
            <person name="Lalanne C."/>
            <person name="Gautier V."/>
            <person name="Ament-Velasquez S.L."/>
            <person name="Kruys A."/>
            <person name="Hutchinson M.I."/>
            <person name="Powell A.J."/>
            <person name="Barry K."/>
            <person name="Miller A.N."/>
            <person name="Grigoriev I.V."/>
            <person name="Debuchy R."/>
            <person name="Gladieux P."/>
            <person name="Thoren M.H."/>
            <person name="Johannesson H."/>
        </authorList>
    </citation>
    <scope>NUCLEOTIDE SEQUENCE</scope>
    <source>
        <strain evidence="4">SMH4607-1</strain>
    </source>
</reference>
<dbReference type="PANTHER" id="PTHR10039:SF14">
    <property type="entry name" value="NACHT DOMAIN-CONTAINING PROTEIN"/>
    <property type="match status" value="1"/>
</dbReference>
<evidence type="ECO:0000313" key="4">
    <source>
        <dbReference type="EMBL" id="KAK0724039.1"/>
    </source>
</evidence>
<dbReference type="InterPro" id="IPR056125">
    <property type="entry name" value="DUF7708"/>
</dbReference>
<sequence length="953" mass="108222">MSLSVRASLVAQRTIRDAFLDLERTVSERDRAGFASTTLDNVIKAAHDVEDQLAARQLLRNMRRLTPLFTGLLHYSKTIEVLCNGTPFMPWIWAPIKLILKVASDYIDAFEKLITAYARIAEPLARFKIFNQTYSKNVEIQQTLAIFYSDILKFHKEAYKFVRRSGWKVLFMTSWGHFQRRFDTVIEDLKAHEDLVDKTANAVGICESRKMREELAALRQETLDRVAKDDEERTAAQYVAIVGWLRMDDSEQAKVFECIMTEPQKYPGTSDWILQQDRIAAWMRCSQESAFLVLHGNPGTGKSVLATQIATFLRSARKSLVVSHICTYSQATTTEYDQIVRSILLQLVRSDTDLVAYVYEEFILKKKGVTAQAIERLILETIGAISNNPAQTKYVHVVLDGLDECDKEKQFKIINLLERMVSTASSSTSAVCKVLVTTCMPASVAKKLKQKHMVSLSGEKEALRKAIALYSAQRLAQGRSKWNQLRITDVELKDLEARLTRKADGMFLWARLVLEYLSTNMFLAKCEVMGAVEELPRELSEFYSQILTQLISHFNDRSVARLQSILGWIAFAKRPLRRAEMRSALSFLPENEDIQVQELAPYYIFDMCAPLVEERSDSTFAFVHISVKEFLQTTSNVGLDEHSMAHEQGQAIASCLLSGLEVFSPTYHPTDPKKDRSLRVIRGLHGLHVYATEFWVEYLLLVAASDKGLDTTSRFFKRSIQLSKSLNSLQRAGDLSSILQSLDSRLAHLESHRELFCAARNILAERVTRADRDASAPPTERPDTQLCEITDLSSLLSNYQYTVQELLRPWKFPGITVQEFEKFKRDFCSSAFTCQFFGCPLGGSGFQTKALRDKHELSHAPRVPCDVLDCKYPPFPSTQALKNHKAKHHNQGMPNIKIRVPQDFRMRKPVSGAMNRPGSDLRSSNLARFKSGTSEIATYYVRLGGTIFSFSEE</sequence>
<name>A0AA40E138_9PEZI</name>
<dbReference type="Proteomes" id="UP001172102">
    <property type="component" value="Unassembled WGS sequence"/>
</dbReference>
<feature type="domain" description="Nephrocystin 3-like N-terminal" evidence="3">
    <location>
        <begin position="268"/>
        <end position="437"/>
    </location>
</feature>
<comment type="caution">
    <text evidence="4">The sequence shown here is derived from an EMBL/GenBank/DDBJ whole genome shotgun (WGS) entry which is preliminary data.</text>
</comment>
<evidence type="ECO:0000259" key="2">
    <source>
        <dbReference type="Pfam" id="PF24809"/>
    </source>
</evidence>
<dbReference type="Gene3D" id="3.40.50.300">
    <property type="entry name" value="P-loop containing nucleotide triphosphate hydrolases"/>
    <property type="match status" value="1"/>
</dbReference>
<protein>
    <recommendedName>
        <fullName evidence="6">NACHT domain-containing protein</fullName>
    </recommendedName>
</protein>
<dbReference type="PANTHER" id="PTHR10039">
    <property type="entry name" value="AMELOGENIN"/>
    <property type="match status" value="1"/>
</dbReference>
<organism evidence="4 5">
    <name type="scientific">Lasiosphaeris hirsuta</name>
    <dbReference type="NCBI Taxonomy" id="260670"/>
    <lineage>
        <taxon>Eukaryota</taxon>
        <taxon>Fungi</taxon>
        <taxon>Dikarya</taxon>
        <taxon>Ascomycota</taxon>
        <taxon>Pezizomycotina</taxon>
        <taxon>Sordariomycetes</taxon>
        <taxon>Sordariomycetidae</taxon>
        <taxon>Sordariales</taxon>
        <taxon>Lasiosphaeriaceae</taxon>
        <taxon>Lasiosphaeris</taxon>
    </lineage>
</organism>